<accession>A0A6P1Z8Y4</accession>
<evidence type="ECO:0000259" key="2">
    <source>
        <dbReference type="PROSITE" id="PS00662"/>
    </source>
</evidence>
<dbReference type="InterPro" id="IPR027417">
    <property type="entry name" value="P-loop_NTPase"/>
</dbReference>
<feature type="non-terminal residue" evidence="3">
    <location>
        <position position="178"/>
    </location>
</feature>
<dbReference type="InterPro" id="IPR050921">
    <property type="entry name" value="T4SS_GSP_E_ATPase"/>
</dbReference>
<evidence type="ECO:0000313" key="3">
    <source>
        <dbReference type="EMBL" id="TVM25716.1"/>
    </source>
</evidence>
<dbReference type="AlphaFoldDB" id="A0A6P1Z8Y4"/>
<name>A0A6P1Z8Y4_9BACT</name>
<dbReference type="SUPFAM" id="SSF52540">
    <property type="entry name" value="P-loop containing nucleoside triphosphate hydrolases"/>
    <property type="match status" value="1"/>
</dbReference>
<protein>
    <submittedName>
        <fullName evidence="3">Type IV pili twitching motility protein PilT</fullName>
    </submittedName>
</protein>
<dbReference type="Pfam" id="PF00437">
    <property type="entry name" value="T2SSE"/>
    <property type="match status" value="1"/>
</dbReference>
<organism evidence="3 4">
    <name type="scientific">Oceanidesulfovibrio marinus</name>
    <dbReference type="NCBI Taxonomy" id="370038"/>
    <lineage>
        <taxon>Bacteria</taxon>
        <taxon>Pseudomonadati</taxon>
        <taxon>Thermodesulfobacteriota</taxon>
        <taxon>Desulfovibrionia</taxon>
        <taxon>Desulfovibrionales</taxon>
        <taxon>Desulfovibrionaceae</taxon>
        <taxon>Oceanidesulfovibrio</taxon>
    </lineage>
</organism>
<dbReference type="PANTHER" id="PTHR30486">
    <property type="entry name" value="TWITCHING MOTILITY PROTEIN PILT"/>
    <property type="match status" value="1"/>
</dbReference>
<dbReference type="PANTHER" id="PTHR30486:SF6">
    <property type="entry name" value="TYPE IV PILUS RETRACTATION ATPASE PILT"/>
    <property type="match status" value="1"/>
</dbReference>
<sequence length="178" mass="19649">RVNFYLQSRGIAAAFREIPEEILTIEQLELPQLLAQLAMLNKGLVLVTGPTGSGKATTLAAIMDYAKKVSKDHILSIEDPIECGHQPKTWLITQREVGRYTKTFSAALRVALREDPDIVLVGEMRDLEPIKLSLEAAETGHLVFSTLHSISAAKSIERILEFFPGDQQGHIRSALSES</sequence>
<feature type="domain" description="Bacterial type II secretion system protein E" evidence="2">
    <location>
        <begin position="112"/>
        <end position="126"/>
    </location>
</feature>
<dbReference type="RefSeq" id="WP_167512694.1">
    <property type="nucleotide sequence ID" value="NZ_QMIF01000262.1"/>
</dbReference>
<reference evidence="3 4" key="1">
    <citation type="submission" date="2018-06" db="EMBL/GenBank/DDBJ databases">
        <title>Complete genome of Desulfovibrio marinus P48SEP.</title>
        <authorList>
            <person name="Crispim J.S."/>
            <person name="Vidigal P.M.P."/>
            <person name="Silva L.C.F."/>
            <person name="Araujo L.C."/>
            <person name="Laguardia C.N."/>
            <person name="Dias R.S."/>
            <person name="Sousa M.P."/>
            <person name="Paula S.O."/>
            <person name="Silva C."/>
        </authorList>
    </citation>
    <scope>NUCLEOTIDE SEQUENCE [LARGE SCALE GENOMIC DNA]</scope>
    <source>
        <strain evidence="3 4">P48SEP</strain>
    </source>
</reference>
<comment type="similarity">
    <text evidence="1">Belongs to the GSP E family.</text>
</comment>
<dbReference type="GO" id="GO:0016887">
    <property type="term" value="F:ATP hydrolysis activity"/>
    <property type="evidence" value="ECO:0007669"/>
    <property type="project" value="InterPro"/>
</dbReference>
<dbReference type="PROSITE" id="PS00662">
    <property type="entry name" value="T2SP_E"/>
    <property type="match status" value="1"/>
</dbReference>
<feature type="non-terminal residue" evidence="3">
    <location>
        <position position="1"/>
    </location>
</feature>
<comment type="caution">
    <text evidence="3">The sequence shown here is derived from an EMBL/GenBank/DDBJ whole genome shotgun (WGS) entry which is preliminary data.</text>
</comment>
<evidence type="ECO:0000313" key="4">
    <source>
        <dbReference type="Proteomes" id="UP000434052"/>
    </source>
</evidence>
<evidence type="ECO:0000256" key="1">
    <source>
        <dbReference type="ARBA" id="ARBA00006611"/>
    </source>
</evidence>
<proteinExistence type="inferred from homology"/>
<dbReference type="Proteomes" id="UP000434052">
    <property type="component" value="Unassembled WGS sequence"/>
</dbReference>
<gene>
    <name evidence="3" type="ORF">DQK91_23050</name>
</gene>
<dbReference type="EMBL" id="QMIF01000262">
    <property type="protein sequence ID" value="TVM25716.1"/>
    <property type="molecule type" value="Genomic_DNA"/>
</dbReference>
<dbReference type="Gene3D" id="3.40.50.300">
    <property type="entry name" value="P-loop containing nucleotide triphosphate hydrolases"/>
    <property type="match status" value="1"/>
</dbReference>
<dbReference type="InterPro" id="IPR001482">
    <property type="entry name" value="T2SS/T4SS_dom"/>
</dbReference>